<dbReference type="EMBL" id="VOLQ01000004">
    <property type="protein sequence ID" value="TWX70475.1"/>
    <property type="molecule type" value="Genomic_DNA"/>
</dbReference>
<evidence type="ECO:0000256" key="1">
    <source>
        <dbReference type="ARBA" id="ARBA00004459"/>
    </source>
</evidence>
<evidence type="ECO:0000256" key="8">
    <source>
        <dbReference type="ARBA" id="ARBA00023136"/>
    </source>
</evidence>
<keyword evidence="5" id="KW-0813">Transport</keyword>
<dbReference type="GO" id="GO:0009279">
    <property type="term" value="C:cell outer membrane"/>
    <property type="evidence" value="ECO:0007669"/>
    <property type="project" value="UniProtKB-SubCell"/>
</dbReference>
<dbReference type="GO" id="GO:0015031">
    <property type="term" value="P:protein transport"/>
    <property type="evidence" value="ECO:0007669"/>
    <property type="project" value="UniProtKB-KW"/>
</dbReference>
<evidence type="ECO:0000256" key="4">
    <source>
        <dbReference type="ARBA" id="ARBA00016202"/>
    </source>
</evidence>
<organism evidence="14 16">
    <name type="scientific">Colwellia hornerae</name>
    <dbReference type="NCBI Taxonomy" id="89402"/>
    <lineage>
        <taxon>Bacteria</taxon>
        <taxon>Pseudomonadati</taxon>
        <taxon>Pseudomonadota</taxon>
        <taxon>Gammaproteobacteria</taxon>
        <taxon>Alteromonadales</taxon>
        <taxon>Colwelliaceae</taxon>
        <taxon>Colwellia</taxon>
    </lineage>
</organism>
<evidence type="ECO:0000313" key="15">
    <source>
        <dbReference type="Proteomes" id="UP000321525"/>
    </source>
</evidence>
<accession>A0A5C6QN59</accession>
<dbReference type="Proteomes" id="UP000321525">
    <property type="component" value="Unassembled WGS sequence"/>
</dbReference>
<sequence>MAINLIIMVYMNKFTLSLPLFFSFLLIFLSGCSSLTNNHQQITEHQNITERTQKLNALSDWKIKGKMGIISPKERHSLTLNWHYQGDKKRQMLNLTTVLGIQVFTLESVNNMHVINVDGERYQSPDLNTLLASLTGFTLPTHAMTFWLKGLPYLANDKITYNETTQLPQTLTSYSDEKKWFIKYGGYQQVNQYQLATKFTIKQGNITIKINVHQWDVTSND</sequence>
<keyword evidence="10" id="KW-0143">Chaperone</keyword>
<keyword evidence="12 14" id="KW-0449">Lipoprotein</keyword>
<comment type="similarity">
    <text evidence="2">Belongs to the LolB family.</text>
</comment>
<dbReference type="InterPro" id="IPR029046">
    <property type="entry name" value="LolA/LolB/LppX"/>
</dbReference>
<evidence type="ECO:0000313" key="13">
    <source>
        <dbReference type="EMBL" id="TWX62073.1"/>
    </source>
</evidence>
<dbReference type="OrthoDB" id="9797618at2"/>
<dbReference type="EMBL" id="VOLR01000004">
    <property type="protein sequence ID" value="TWX62073.1"/>
    <property type="molecule type" value="Genomic_DNA"/>
</dbReference>
<dbReference type="NCBIfam" id="TIGR00548">
    <property type="entry name" value="lolB"/>
    <property type="match status" value="1"/>
</dbReference>
<dbReference type="SUPFAM" id="SSF89392">
    <property type="entry name" value="Prokaryotic lipoproteins and lipoprotein localization factors"/>
    <property type="match status" value="1"/>
</dbReference>
<proteinExistence type="inferred from homology"/>
<evidence type="ECO:0000256" key="6">
    <source>
        <dbReference type="ARBA" id="ARBA00022729"/>
    </source>
</evidence>
<keyword evidence="8" id="KW-0472">Membrane</keyword>
<evidence type="ECO:0000256" key="3">
    <source>
        <dbReference type="ARBA" id="ARBA00011245"/>
    </source>
</evidence>
<protein>
    <recommendedName>
        <fullName evidence="4">Outer-membrane lipoprotein LolB</fullName>
    </recommendedName>
</protein>
<evidence type="ECO:0000256" key="5">
    <source>
        <dbReference type="ARBA" id="ARBA00022448"/>
    </source>
</evidence>
<evidence type="ECO:0000256" key="9">
    <source>
        <dbReference type="ARBA" id="ARBA00023139"/>
    </source>
</evidence>
<reference evidence="14 16" key="1">
    <citation type="submission" date="2019-07" db="EMBL/GenBank/DDBJ databases">
        <title>Genomes of sea-ice associated Colwellia species.</title>
        <authorList>
            <person name="Bowman J.P."/>
        </authorList>
    </citation>
    <scope>NUCLEOTIDE SEQUENCE [LARGE SCALE GENOMIC DNA]</scope>
    <source>
        <strain evidence="13 15">ACAM 607</strain>
        <strain evidence="14 16">IC036</strain>
    </source>
</reference>
<comment type="subcellular location">
    <subcellularLocation>
        <location evidence="1">Cell outer membrane</location>
        <topology evidence="1">Lipid-anchor</topology>
    </subcellularLocation>
</comment>
<evidence type="ECO:0000256" key="2">
    <source>
        <dbReference type="ARBA" id="ARBA00009696"/>
    </source>
</evidence>
<evidence type="ECO:0000256" key="12">
    <source>
        <dbReference type="ARBA" id="ARBA00023288"/>
    </source>
</evidence>
<gene>
    <name evidence="14" type="primary">lolB</name>
    <name evidence="13" type="ORF">ESZ26_03595</name>
    <name evidence="14" type="ORF">ESZ27_02850</name>
</gene>
<dbReference type="CDD" id="cd16326">
    <property type="entry name" value="LolB"/>
    <property type="match status" value="1"/>
</dbReference>
<evidence type="ECO:0000256" key="7">
    <source>
        <dbReference type="ARBA" id="ARBA00022927"/>
    </source>
</evidence>
<keyword evidence="11" id="KW-0998">Cell outer membrane</keyword>
<comment type="caution">
    <text evidence="14">The sequence shown here is derived from an EMBL/GenBank/DDBJ whole genome shotgun (WGS) entry which is preliminary data.</text>
</comment>
<evidence type="ECO:0000313" key="16">
    <source>
        <dbReference type="Proteomes" id="UP000321917"/>
    </source>
</evidence>
<dbReference type="Gene3D" id="2.50.20.10">
    <property type="entry name" value="Lipoprotein localisation LolA/LolB/LppX"/>
    <property type="match status" value="1"/>
</dbReference>
<keyword evidence="15" id="KW-1185">Reference proteome</keyword>
<keyword evidence="7" id="KW-0653">Protein transport</keyword>
<keyword evidence="6" id="KW-0732">Signal</keyword>
<keyword evidence="9" id="KW-0564">Palmitate</keyword>
<dbReference type="Pfam" id="PF03550">
    <property type="entry name" value="LolB"/>
    <property type="match status" value="1"/>
</dbReference>
<dbReference type="AlphaFoldDB" id="A0A5C6QN59"/>
<evidence type="ECO:0000256" key="11">
    <source>
        <dbReference type="ARBA" id="ARBA00023237"/>
    </source>
</evidence>
<dbReference type="InterPro" id="IPR004565">
    <property type="entry name" value="OM_lipoprot_LolB"/>
</dbReference>
<evidence type="ECO:0000313" key="14">
    <source>
        <dbReference type="EMBL" id="TWX70475.1"/>
    </source>
</evidence>
<comment type="subunit">
    <text evidence="3">Monomer.</text>
</comment>
<name>A0A5C6QN59_9GAMM</name>
<dbReference type="Proteomes" id="UP000321917">
    <property type="component" value="Unassembled WGS sequence"/>
</dbReference>
<evidence type="ECO:0000256" key="10">
    <source>
        <dbReference type="ARBA" id="ARBA00023186"/>
    </source>
</evidence>